<dbReference type="EMBL" id="JAPWHE010000005">
    <property type="protein sequence ID" value="MCZ4330019.1"/>
    <property type="molecule type" value="Genomic_DNA"/>
</dbReference>
<gene>
    <name evidence="2" type="ORF">O4H32_08660</name>
</gene>
<organism evidence="2 3">
    <name type="scientific">Castellaniella denitrificans</name>
    <dbReference type="NCBI Taxonomy" id="56119"/>
    <lineage>
        <taxon>Bacteria</taxon>
        <taxon>Pseudomonadati</taxon>
        <taxon>Pseudomonadota</taxon>
        <taxon>Betaproteobacteria</taxon>
        <taxon>Burkholderiales</taxon>
        <taxon>Alcaligenaceae</taxon>
        <taxon>Castellaniella</taxon>
    </lineage>
</organism>
<protein>
    <submittedName>
        <fullName evidence="2">Aldo/keto reductase</fullName>
    </submittedName>
</protein>
<accession>A0ABT4M3X6</accession>
<dbReference type="PRINTS" id="PR00069">
    <property type="entry name" value="ALDKETRDTASE"/>
</dbReference>
<feature type="domain" description="NADP-dependent oxidoreductase" evidence="1">
    <location>
        <begin position="16"/>
        <end position="269"/>
    </location>
</feature>
<dbReference type="PIRSF" id="PIRSF000097">
    <property type="entry name" value="AKR"/>
    <property type="match status" value="1"/>
</dbReference>
<evidence type="ECO:0000313" key="2">
    <source>
        <dbReference type="EMBL" id="MCZ4330019.1"/>
    </source>
</evidence>
<dbReference type="PANTHER" id="PTHR43638:SF3">
    <property type="entry name" value="ALDEHYDE REDUCTASE"/>
    <property type="match status" value="1"/>
</dbReference>
<dbReference type="Proteomes" id="UP001068379">
    <property type="component" value="Unassembled WGS sequence"/>
</dbReference>
<dbReference type="Pfam" id="PF00248">
    <property type="entry name" value="Aldo_ket_red"/>
    <property type="match status" value="1"/>
</dbReference>
<keyword evidence="3" id="KW-1185">Reference proteome</keyword>
<dbReference type="PANTHER" id="PTHR43638">
    <property type="entry name" value="OXIDOREDUCTASE, ALDO/KETO REDUCTASE FAMILY PROTEIN"/>
    <property type="match status" value="1"/>
</dbReference>
<dbReference type="SUPFAM" id="SSF51430">
    <property type="entry name" value="NAD(P)-linked oxidoreductase"/>
    <property type="match status" value="1"/>
</dbReference>
<reference evidence="2" key="1">
    <citation type="submission" date="2022-12" db="EMBL/GenBank/DDBJ databases">
        <title>Bacterial isolates from different developmental stages of Nematostella vectensis.</title>
        <authorList>
            <person name="Fraune S."/>
        </authorList>
    </citation>
    <scope>NUCLEOTIDE SEQUENCE</scope>
    <source>
        <strain evidence="2">G21619-S1</strain>
    </source>
</reference>
<evidence type="ECO:0000259" key="1">
    <source>
        <dbReference type="Pfam" id="PF00248"/>
    </source>
</evidence>
<proteinExistence type="predicted"/>
<dbReference type="InterPro" id="IPR036812">
    <property type="entry name" value="NAD(P)_OxRdtase_dom_sf"/>
</dbReference>
<dbReference type="RefSeq" id="WP_269358281.1">
    <property type="nucleotide sequence ID" value="NZ_JAPWHE010000005.1"/>
</dbReference>
<dbReference type="InterPro" id="IPR023210">
    <property type="entry name" value="NADP_OxRdtase_dom"/>
</dbReference>
<dbReference type="InterPro" id="IPR020471">
    <property type="entry name" value="AKR"/>
</dbReference>
<name>A0ABT4M3X6_9BURK</name>
<sequence length="282" mass="30565">MERRMFGATGRRVAVLGQGSWYLDRAADRAAAVAALRRGLDLGMTHIDTAEMYGSGAAESLVGEAVRGRRDEVFLVSKVLPSNAGRRAAVQACERSLKALGTDRLDAYLLHWRGDVPLEETFRAFEDLKAAGKIRAYGVSNFDVDDLEEAWAILGAGKLACNQVLYHLEERAVEHTVIPWCRDHDVAVVAYSPFGHDTFPEEDSAGGRELAGIARARGATARQVALAFLTREDGLFAIPKAADEAHVRDNAAAGTLRLAPAEIARLDAAFPRGPRPAFLPMI</sequence>
<comment type="caution">
    <text evidence="2">The sequence shown here is derived from an EMBL/GenBank/DDBJ whole genome shotgun (WGS) entry which is preliminary data.</text>
</comment>
<dbReference type="Gene3D" id="3.20.20.100">
    <property type="entry name" value="NADP-dependent oxidoreductase domain"/>
    <property type="match status" value="1"/>
</dbReference>
<evidence type="ECO:0000313" key="3">
    <source>
        <dbReference type="Proteomes" id="UP001068379"/>
    </source>
</evidence>